<accession>A0A0F7FZ27</accession>
<sequence>MPGYEQLNNVDFRSLDAAIEDWRQTKGDLDALAAEAAQGLLSKIEASQWRGENATVSREFIIRAGSEFEYAHQQAQAVFTILTDFRAVLAAHQRSLQELAQEARQQGLYVQANGTVIEQPDGPYSDLGLEQSGPLLGPGTSSRQADIDHFAARIQAVLAEAATQDETTARALRENIGEEREHFAPVTAESLFDGARAQGIADAQEYLDLIESEAYNTQEGIDRLNELAAAQSHNEHFATYLATGLGAEGTLEFWADVLDGPESGEVSDAYRESVLQLRENLGVTFGTASESHRDGMDAWRNDMIALGSERIGTGAAMNPYGFQIMSDLMMHGNYNKDWLVDYGAGLVNAEQEMAFDTAQFWANAAPVEEYRRVIGDEYRADPFTGFMRALGNNPDAATAFVLTEEPQDYAEYIVTVRETPRTDGDAVHEETGQALFAAATGINPHDPAALYVEHTADHDAARDRVLALGSGLGDDFPPEFRSPMAKMLVNHGDAVIDTAGTQWEHPPLDDRHLSNVATQISRDQESYGYLSEGINYLLADSFADTETTFGQELSPSDTLNRAGQTLGFLEQARYDALVGERADEESQAVWDARWQYHAVGSLANFIPQAGDLTQRGVDVYTQAWLDDEMNRIGDKYSEEEYDLSKVRKSQLGALSDAWYEVHRDWADATTGYDTVLGRRTQIAGDAMLGGHSK</sequence>
<dbReference type="HOGENOM" id="CLU_020583_0_0_11"/>
<evidence type="ECO:0000313" key="1">
    <source>
        <dbReference type="EMBL" id="AKG45357.1"/>
    </source>
</evidence>
<protein>
    <submittedName>
        <fullName evidence="1">Ag2 protein</fullName>
    </submittedName>
</protein>
<dbReference type="AlphaFoldDB" id="A0A0F7FZ27"/>
<dbReference type="RefSeq" id="WP_148236140.1">
    <property type="nucleotide sequence ID" value="NZ_CP009922.3"/>
</dbReference>
<dbReference type="EMBL" id="CP009922">
    <property type="protein sequence ID" value="AKG45357.1"/>
    <property type="molecule type" value="Genomic_DNA"/>
</dbReference>
<name>A0A0F7FZ27_9ACTN</name>
<organism evidence="1 2">
    <name type="scientific">Streptomyces xiamenensis</name>
    <dbReference type="NCBI Taxonomy" id="408015"/>
    <lineage>
        <taxon>Bacteria</taxon>
        <taxon>Bacillati</taxon>
        <taxon>Actinomycetota</taxon>
        <taxon>Actinomycetes</taxon>
        <taxon>Kitasatosporales</taxon>
        <taxon>Streptomycetaceae</taxon>
        <taxon>Streptomyces</taxon>
    </lineage>
</organism>
<proteinExistence type="predicted"/>
<dbReference type="STRING" id="408015.SXIM_39730"/>
<gene>
    <name evidence="1" type="ORF">SXIM_39730</name>
</gene>
<keyword evidence="2" id="KW-1185">Reference proteome</keyword>
<dbReference type="Proteomes" id="UP000034034">
    <property type="component" value="Chromosome"/>
</dbReference>
<dbReference type="PATRIC" id="fig|408015.6.peg.4024"/>
<evidence type="ECO:0000313" key="2">
    <source>
        <dbReference type="Proteomes" id="UP000034034"/>
    </source>
</evidence>
<dbReference type="KEGG" id="sxi:SXIM_39730"/>
<reference evidence="1" key="1">
    <citation type="submission" date="2019-08" db="EMBL/GenBank/DDBJ databases">
        <title>Complete genome sequence of a mangrove-derived Streptomyces xiamenensis.</title>
        <authorList>
            <person name="Xu J."/>
        </authorList>
    </citation>
    <scope>NUCLEOTIDE SEQUENCE</scope>
    <source>
        <strain evidence="1">318</strain>
    </source>
</reference>